<proteinExistence type="predicted"/>
<dbReference type="Proteomes" id="UP000239663">
    <property type="component" value="Unassembled WGS sequence"/>
</dbReference>
<evidence type="ECO:0000313" key="1">
    <source>
        <dbReference type="EMBL" id="PQD94341.1"/>
    </source>
</evidence>
<gene>
    <name evidence="1" type="ORF">CYL18_15020</name>
</gene>
<accession>A0A2S7MWY6</accession>
<name>A0A2S7MWY6_9BACI</name>
<dbReference type="EMBL" id="PKOZ01000011">
    <property type="protein sequence ID" value="PQD94341.1"/>
    <property type="molecule type" value="Genomic_DNA"/>
</dbReference>
<protein>
    <submittedName>
        <fullName evidence="1">Uncharacterized protein</fullName>
    </submittedName>
</protein>
<evidence type="ECO:0000313" key="2">
    <source>
        <dbReference type="Proteomes" id="UP000239663"/>
    </source>
</evidence>
<keyword evidence="2" id="KW-1185">Reference proteome</keyword>
<sequence>MNEDRWSSFIELWDKQKYSEAVNLRYFDYIYGGTNVLNQLFRDASNTIPSVGISFIDIIYDYLMVNPAVIKTIDFSKKENLSNFFTFQQDTETIDFDNYDEITRLEGNTSEQMIALELQGKGHEVIFQEKSNQSGYNLLVDGYPFQVKCTKNPSDVYEHLRNYPYIPVLVNQELIQTFENNPLVYGTEVSIHTVKAIVNKTIQHAEELSNFDIPLINIALASLVNGYKILFDGLDIRMAGLNVVNNVVVKGIGGFAGKTAGLIMGPVFGPAGVVVLPMFFGWAGAYNGKKLTNYTKRIYSFKKRENLKNDIILLIDKVLNYLPEKISIREQCFNYSKQQIMNDPVLTNIIFPLKDKYNEKQRYTANKAMELEEWRSHVISKKFNIEKDVKHILDTVLRSQVHPIIFQKELHNVGLSYKEILKL</sequence>
<dbReference type="AlphaFoldDB" id="A0A2S7MWY6"/>
<comment type="caution">
    <text evidence="1">The sequence shown here is derived from an EMBL/GenBank/DDBJ whole genome shotgun (WGS) entry which is preliminary data.</text>
</comment>
<dbReference type="OrthoDB" id="8402570at2"/>
<dbReference type="RefSeq" id="WP_104850342.1">
    <property type="nucleotide sequence ID" value="NZ_PKOZ01000011.1"/>
</dbReference>
<reference evidence="1 2" key="1">
    <citation type="submission" date="2017-12" db="EMBL/GenBank/DDBJ databases">
        <title>Taxonomic description and draft genome of Pradoshia cofamensis Gen. nov., sp. nov., a thermotolerant bacillale isolated from anterior gut of earthworm Eisenia fetida.</title>
        <authorList>
            <person name="Saha T."/>
            <person name="Chakraborty R."/>
        </authorList>
    </citation>
    <scope>NUCLEOTIDE SEQUENCE [LARGE SCALE GENOMIC DNA]</scope>
    <source>
        <strain evidence="1 2">EAG3</strain>
    </source>
</reference>
<organism evidence="1 2">
    <name type="scientific">Pradoshia eiseniae</name>
    <dbReference type="NCBI Taxonomy" id="2064768"/>
    <lineage>
        <taxon>Bacteria</taxon>
        <taxon>Bacillati</taxon>
        <taxon>Bacillota</taxon>
        <taxon>Bacilli</taxon>
        <taxon>Bacillales</taxon>
        <taxon>Bacillaceae</taxon>
        <taxon>Pradoshia</taxon>
    </lineage>
</organism>